<dbReference type="RefSeq" id="XP_026625164.1">
    <property type="nucleotide sequence ID" value="XM_026766656.1"/>
</dbReference>
<sequence>MMPTPGLLKKANLAGRSHPPGSQGKDSCRTLQSGTLCRRFSNNSECGLSGEALDHHDTIAVADALSHESRRMG</sequence>
<evidence type="ECO:0000313" key="2">
    <source>
        <dbReference type="EMBL" id="RDH32142.1"/>
    </source>
</evidence>
<evidence type="ECO:0000256" key="1">
    <source>
        <dbReference type="SAM" id="MobiDB-lite"/>
    </source>
</evidence>
<protein>
    <submittedName>
        <fullName evidence="2">Uncharacterized protein</fullName>
    </submittedName>
</protein>
<keyword evidence="3" id="KW-1185">Reference proteome</keyword>
<dbReference type="GeneID" id="38135012"/>
<reference evidence="2 3" key="1">
    <citation type="submission" date="2018-07" db="EMBL/GenBank/DDBJ databases">
        <title>The genomes of Aspergillus section Nigri reveals drivers in fungal speciation.</title>
        <authorList>
            <consortium name="DOE Joint Genome Institute"/>
            <person name="Vesth T.C."/>
            <person name="Nybo J."/>
            <person name="Theobald S."/>
            <person name="Brandl J."/>
            <person name="Frisvad J.C."/>
            <person name="Nielsen K.F."/>
            <person name="Lyhne E.K."/>
            <person name="Kogle M.E."/>
            <person name="Kuo A."/>
            <person name="Riley R."/>
            <person name="Clum A."/>
            <person name="Nolan M."/>
            <person name="Lipzen A."/>
            <person name="Salamov A."/>
            <person name="Henrissat B."/>
            <person name="Wiebenga A."/>
            <person name="De vries R.P."/>
            <person name="Grigoriev I.V."/>
            <person name="Mortensen U.H."/>
            <person name="Andersen M.R."/>
            <person name="Baker S.E."/>
        </authorList>
    </citation>
    <scope>NUCLEOTIDE SEQUENCE [LARGE SCALE GENOMIC DNA]</scope>
    <source>
        <strain evidence="2 3">CBS 139.54b</strain>
    </source>
</reference>
<accession>A0A3F3PZJ2</accession>
<evidence type="ECO:0000313" key="3">
    <source>
        <dbReference type="Proteomes" id="UP000253729"/>
    </source>
</evidence>
<dbReference type="AlphaFoldDB" id="A0A3F3PZJ2"/>
<feature type="region of interest" description="Disordered" evidence="1">
    <location>
        <begin position="1"/>
        <end position="28"/>
    </location>
</feature>
<proteinExistence type="predicted"/>
<organism evidence="2 3">
    <name type="scientific">Aspergillus welwitschiae</name>
    <dbReference type="NCBI Taxonomy" id="1341132"/>
    <lineage>
        <taxon>Eukaryota</taxon>
        <taxon>Fungi</taxon>
        <taxon>Dikarya</taxon>
        <taxon>Ascomycota</taxon>
        <taxon>Pezizomycotina</taxon>
        <taxon>Eurotiomycetes</taxon>
        <taxon>Eurotiomycetidae</taxon>
        <taxon>Eurotiales</taxon>
        <taxon>Aspergillaceae</taxon>
        <taxon>Aspergillus</taxon>
        <taxon>Aspergillus subgen. Circumdati</taxon>
    </lineage>
</organism>
<name>A0A3F3PZJ2_9EURO</name>
<gene>
    <name evidence="2" type="ORF">BDQ94DRAFT_145519</name>
</gene>
<dbReference type="EMBL" id="KZ852051">
    <property type="protein sequence ID" value="RDH32142.1"/>
    <property type="molecule type" value="Genomic_DNA"/>
</dbReference>
<dbReference type="Proteomes" id="UP000253729">
    <property type="component" value="Unassembled WGS sequence"/>
</dbReference>